<feature type="non-terminal residue" evidence="1">
    <location>
        <position position="1"/>
    </location>
</feature>
<accession>A0A4Y2L9L6</accession>
<dbReference type="Proteomes" id="UP000499080">
    <property type="component" value="Unassembled WGS sequence"/>
</dbReference>
<dbReference type="AlphaFoldDB" id="A0A4Y2L9L6"/>
<sequence>LDRGTHIGPLVARVDHWLLRWTDGCSYWTIAYSDWTIGCSDWLVVAQIGPLIYSHWTIDLVAGRPLPPGRPLVLKVDHWLLTLDHWLLRWTIGCSRLDHWLFILDHCLLRLVVAQVDIDFHIGPLWLLRLRPLRFTHIEPLVAPDWTTIGGSGEPLVMDRGSQIRPLSLLRLRPLVCSIEPLDLLRLDQWLLRM</sequence>
<comment type="caution">
    <text evidence="1">The sequence shown here is derived from an EMBL/GenBank/DDBJ whole genome shotgun (WGS) entry which is preliminary data.</text>
</comment>
<protein>
    <submittedName>
        <fullName evidence="1">Uncharacterized protein</fullName>
    </submittedName>
</protein>
<name>A0A4Y2L9L6_ARAVE</name>
<evidence type="ECO:0000313" key="1">
    <source>
        <dbReference type="EMBL" id="GBN11212.1"/>
    </source>
</evidence>
<reference evidence="1 2" key="1">
    <citation type="journal article" date="2019" name="Sci. Rep.">
        <title>Orb-weaving spider Araneus ventricosus genome elucidates the spidroin gene catalogue.</title>
        <authorList>
            <person name="Kono N."/>
            <person name="Nakamura H."/>
            <person name="Ohtoshi R."/>
            <person name="Moran D.A.P."/>
            <person name="Shinohara A."/>
            <person name="Yoshida Y."/>
            <person name="Fujiwara M."/>
            <person name="Mori M."/>
            <person name="Tomita M."/>
            <person name="Arakawa K."/>
        </authorList>
    </citation>
    <scope>NUCLEOTIDE SEQUENCE [LARGE SCALE GENOMIC DNA]</scope>
</reference>
<gene>
    <name evidence="1" type="ORF">AVEN_36629_1</name>
</gene>
<proteinExistence type="predicted"/>
<evidence type="ECO:0000313" key="2">
    <source>
        <dbReference type="Proteomes" id="UP000499080"/>
    </source>
</evidence>
<dbReference type="EMBL" id="BGPR01005551">
    <property type="protein sequence ID" value="GBN11212.1"/>
    <property type="molecule type" value="Genomic_DNA"/>
</dbReference>
<keyword evidence="2" id="KW-1185">Reference proteome</keyword>
<organism evidence="1 2">
    <name type="scientific">Araneus ventricosus</name>
    <name type="common">Orbweaver spider</name>
    <name type="synonym">Epeira ventricosa</name>
    <dbReference type="NCBI Taxonomy" id="182803"/>
    <lineage>
        <taxon>Eukaryota</taxon>
        <taxon>Metazoa</taxon>
        <taxon>Ecdysozoa</taxon>
        <taxon>Arthropoda</taxon>
        <taxon>Chelicerata</taxon>
        <taxon>Arachnida</taxon>
        <taxon>Araneae</taxon>
        <taxon>Araneomorphae</taxon>
        <taxon>Entelegynae</taxon>
        <taxon>Araneoidea</taxon>
        <taxon>Araneidae</taxon>
        <taxon>Araneus</taxon>
    </lineage>
</organism>